<comment type="caution">
    <text evidence="1">The sequence shown here is derived from an EMBL/GenBank/DDBJ whole genome shotgun (WGS) entry which is preliminary data.</text>
</comment>
<reference evidence="1 2" key="1">
    <citation type="submission" date="2023-09" db="EMBL/GenBank/DDBJ databases">
        <authorList>
            <person name="Rey-Velasco X."/>
        </authorList>
    </citation>
    <scope>NUCLEOTIDE SEQUENCE [LARGE SCALE GENOMIC DNA]</scope>
    <source>
        <strain evidence="1 2">W242</strain>
    </source>
</reference>
<gene>
    <name evidence="1" type="ORF">RM538_00935</name>
</gene>
<keyword evidence="2" id="KW-1185">Reference proteome</keyword>
<dbReference type="Proteomes" id="UP001254488">
    <property type="component" value="Unassembled WGS sequence"/>
</dbReference>
<protein>
    <submittedName>
        <fullName evidence="1">YdeI/OmpD-associated family protein</fullName>
    </submittedName>
</protein>
<name>A0ABU2Y9T2_9FLAO</name>
<evidence type="ECO:0000313" key="1">
    <source>
        <dbReference type="EMBL" id="MDT0554550.1"/>
    </source>
</evidence>
<dbReference type="Pfam" id="PF13376">
    <property type="entry name" value="OmdA"/>
    <property type="match status" value="1"/>
</dbReference>
<sequence>MERPQLYFPRAIEWREWLHSNHTKYQNGIYLEFYKLQTKVPTMRWEEAVKVALCYGWIDSTVKSLGGGKRRQLFTHRNPKSTWSTLNKKYIIALEKEGLIHESGWKLINLAKKSGKWSEMDDVENGIIPPDLQKAFSKNNKAFTNYNNFAPSYKKSYLSWLHSAKRQETRDKRIQEIITLCGLNKKSRS</sequence>
<dbReference type="EMBL" id="JAVRHZ010000001">
    <property type="protein sequence ID" value="MDT0554550.1"/>
    <property type="molecule type" value="Genomic_DNA"/>
</dbReference>
<proteinExistence type="predicted"/>
<dbReference type="RefSeq" id="WP_311331511.1">
    <property type="nucleotide sequence ID" value="NZ_JAVRHZ010000001.1"/>
</dbReference>
<organism evidence="1 2">
    <name type="scientific">Patiriisocius hiemis</name>
    <dbReference type="NCBI Taxonomy" id="3075604"/>
    <lineage>
        <taxon>Bacteria</taxon>
        <taxon>Pseudomonadati</taxon>
        <taxon>Bacteroidota</taxon>
        <taxon>Flavobacteriia</taxon>
        <taxon>Flavobacteriales</taxon>
        <taxon>Flavobacteriaceae</taxon>
        <taxon>Patiriisocius</taxon>
    </lineage>
</organism>
<evidence type="ECO:0000313" key="2">
    <source>
        <dbReference type="Proteomes" id="UP001254488"/>
    </source>
</evidence>
<accession>A0ABU2Y9T2</accession>